<feature type="chain" id="PRO_5042810153" evidence="3">
    <location>
        <begin position="25"/>
        <end position="282"/>
    </location>
</feature>
<protein>
    <submittedName>
        <fullName evidence="4">Uncharacterized protein</fullName>
    </submittedName>
</protein>
<dbReference type="EMBL" id="MU865328">
    <property type="protein sequence ID" value="KAK4227698.1"/>
    <property type="molecule type" value="Genomic_DNA"/>
</dbReference>
<comment type="caution">
    <text evidence="4">The sequence shown here is derived from an EMBL/GenBank/DDBJ whole genome shotgun (WGS) entry which is preliminary data.</text>
</comment>
<name>A0AAN7BQI3_9PEZI</name>
<dbReference type="Proteomes" id="UP001301958">
    <property type="component" value="Unassembled WGS sequence"/>
</dbReference>
<evidence type="ECO:0000256" key="1">
    <source>
        <dbReference type="SAM" id="MobiDB-lite"/>
    </source>
</evidence>
<keyword evidence="2" id="KW-0812">Transmembrane</keyword>
<evidence type="ECO:0000256" key="2">
    <source>
        <dbReference type="SAM" id="Phobius"/>
    </source>
</evidence>
<feature type="signal peptide" evidence="3">
    <location>
        <begin position="1"/>
        <end position="24"/>
    </location>
</feature>
<accession>A0AAN7BQI3</accession>
<feature type="region of interest" description="Disordered" evidence="1">
    <location>
        <begin position="111"/>
        <end position="139"/>
    </location>
</feature>
<keyword evidence="3" id="KW-0732">Signal</keyword>
<evidence type="ECO:0000313" key="5">
    <source>
        <dbReference type="Proteomes" id="UP001301958"/>
    </source>
</evidence>
<evidence type="ECO:0000313" key="4">
    <source>
        <dbReference type="EMBL" id="KAK4227698.1"/>
    </source>
</evidence>
<gene>
    <name evidence="4" type="ORF">QBC38DRAFT_544883</name>
</gene>
<sequence length="282" mass="29903">MASSLLMGIILPFFILGLIPCIFTQDTTTTTTTTAITTVIQAFFIGPRIHQQGEEGSSRTWTWTAPTPKISGSVVGVDTVSNLTTIVVTRTAPTRTTGGYNTRRPALFESSLSFNSRPTPPPHHGSGRDHDHDRAGNNKYSFNTTVGRAMTITQGPETVMFTGVVGYGDRTLVNRCTLNGTTSAGCNVTFLGGGTKWHDTRGNGETTAAALTHSYNWTLSGDNKFGGWAPVTVTAGGELLLRESGTASSISSSSSASIMKAKGGWMLGGVVSVVMFWVGLLW</sequence>
<dbReference type="AlphaFoldDB" id="A0AAN7BQI3"/>
<evidence type="ECO:0000256" key="3">
    <source>
        <dbReference type="SAM" id="SignalP"/>
    </source>
</evidence>
<reference evidence="4" key="2">
    <citation type="submission" date="2023-05" db="EMBL/GenBank/DDBJ databases">
        <authorList>
            <consortium name="Lawrence Berkeley National Laboratory"/>
            <person name="Steindorff A."/>
            <person name="Hensen N."/>
            <person name="Bonometti L."/>
            <person name="Westerberg I."/>
            <person name="Brannstrom I.O."/>
            <person name="Guillou S."/>
            <person name="Cros-Aarteil S."/>
            <person name="Calhoun S."/>
            <person name="Haridas S."/>
            <person name="Kuo A."/>
            <person name="Mondo S."/>
            <person name="Pangilinan J."/>
            <person name="Riley R."/>
            <person name="Labutti K."/>
            <person name="Andreopoulos B."/>
            <person name="Lipzen A."/>
            <person name="Chen C."/>
            <person name="Yanf M."/>
            <person name="Daum C."/>
            <person name="Ng V."/>
            <person name="Clum A."/>
            <person name="Ohm R."/>
            <person name="Martin F."/>
            <person name="Silar P."/>
            <person name="Natvig D."/>
            <person name="Lalanne C."/>
            <person name="Gautier V."/>
            <person name="Ament-Velasquez S.L."/>
            <person name="Kruys A."/>
            <person name="Hutchinson M.I."/>
            <person name="Powell A.J."/>
            <person name="Barry K."/>
            <person name="Miller A.N."/>
            <person name="Grigoriev I.V."/>
            <person name="Debuchy R."/>
            <person name="Gladieux P."/>
            <person name="Thoren M.H."/>
            <person name="Johannesson H."/>
        </authorList>
    </citation>
    <scope>NUCLEOTIDE SEQUENCE</scope>
    <source>
        <strain evidence="4">CBS 990.96</strain>
    </source>
</reference>
<reference evidence="4" key="1">
    <citation type="journal article" date="2023" name="Mol. Phylogenet. Evol.">
        <title>Genome-scale phylogeny and comparative genomics of the fungal order Sordariales.</title>
        <authorList>
            <person name="Hensen N."/>
            <person name="Bonometti L."/>
            <person name="Westerberg I."/>
            <person name="Brannstrom I.O."/>
            <person name="Guillou S."/>
            <person name="Cros-Aarteil S."/>
            <person name="Calhoun S."/>
            <person name="Haridas S."/>
            <person name="Kuo A."/>
            <person name="Mondo S."/>
            <person name="Pangilinan J."/>
            <person name="Riley R."/>
            <person name="LaButti K."/>
            <person name="Andreopoulos B."/>
            <person name="Lipzen A."/>
            <person name="Chen C."/>
            <person name="Yan M."/>
            <person name="Daum C."/>
            <person name="Ng V."/>
            <person name="Clum A."/>
            <person name="Steindorff A."/>
            <person name="Ohm R.A."/>
            <person name="Martin F."/>
            <person name="Silar P."/>
            <person name="Natvig D.O."/>
            <person name="Lalanne C."/>
            <person name="Gautier V."/>
            <person name="Ament-Velasquez S.L."/>
            <person name="Kruys A."/>
            <person name="Hutchinson M.I."/>
            <person name="Powell A.J."/>
            <person name="Barry K."/>
            <person name="Miller A.N."/>
            <person name="Grigoriev I.V."/>
            <person name="Debuchy R."/>
            <person name="Gladieux P."/>
            <person name="Hiltunen Thoren M."/>
            <person name="Johannesson H."/>
        </authorList>
    </citation>
    <scope>NUCLEOTIDE SEQUENCE</scope>
    <source>
        <strain evidence="4">CBS 990.96</strain>
    </source>
</reference>
<feature type="transmembrane region" description="Helical" evidence="2">
    <location>
        <begin position="263"/>
        <end position="281"/>
    </location>
</feature>
<keyword evidence="5" id="KW-1185">Reference proteome</keyword>
<proteinExistence type="predicted"/>
<keyword evidence="2" id="KW-0472">Membrane</keyword>
<keyword evidence="2" id="KW-1133">Transmembrane helix</keyword>
<organism evidence="4 5">
    <name type="scientific">Podospora fimiseda</name>
    <dbReference type="NCBI Taxonomy" id="252190"/>
    <lineage>
        <taxon>Eukaryota</taxon>
        <taxon>Fungi</taxon>
        <taxon>Dikarya</taxon>
        <taxon>Ascomycota</taxon>
        <taxon>Pezizomycotina</taxon>
        <taxon>Sordariomycetes</taxon>
        <taxon>Sordariomycetidae</taxon>
        <taxon>Sordariales</taxon>
        <taxon>Podosporaceae</taxon>
        <taxon>Podospora</taxon>
    </lineage>
</organism>
<feature type="compositionally biased region" description="Basic and acidic residues" evidence="1">
    <location>
        <begin position="126"/>
        <end position="136"/>
    </location>
</feature>